<name>A0A1X6ZS53_9RHOB</name>
<keyword evidence="3" id="KW-1185">Reference proteome</keyword>
<proteinExistence type="predicted"/>
<dbReference type="Proteomes" id="UP000193061">
    <property type="component" value="Unassembled WGS sequence"/>
</dbReference>
<dbReference type="OrthoDB" id="527247at2"/>
<gene>
    <name evidence="2" type="ORF">ROA7450_03105</name>
</gene>
<dbReference type="Pfam" id="PF14065">
    <property type="entry name" value="Pvc16_N"/>
    <property type="match status" value="1"/>
</dbReference>
<dbReference type="AlphaFoldDB" id="A0A1X6ZS53"/>
<reference evidence="2 3" key="1">
    <citation type="submission" date="2017-03" db="EMBL/GenBank/DDBJ databases">
        <authorList>
            <person name="Afonso C.L."/>
            <person name="Miller P.J."/>
            <person name="Scott M.A."/>
            <person name="Spackman E."/>
            <person name="Goraichik I."/>
            <person name="Dimitrov K.M."/>
            <person name="Suarez D.L."/>
            <person name="Swayne D.E."/>
        </authorList>
    </citation>
    <scope>NUCLEOTIDE SEQUENCE [LARGE SCALE GENOMIC DNA]</scope>
    <source>
        <strain evidence="2 3">CECT 7450</strain>
    </source>
</reference>
<protein>
    <recommendedName>
        <fullName evidence="1">Pvc16 N-terminal domain-containing protein</fullName>
    </recommendedName>
</protein>
<sequence>MSNALALASVTAVLMDRLNDGLSNANLDAMGLISVTAQPPDRITDEDSDNTNRLNIYMWNASRNTGWANERLPARNTEGARLDSPYLALDMQFILTATGDMDLNAEILLGYGMQVLHEMPVLTREVIRTSLGGVTPPVDASLLPPALQAILASDLADQFEQIRITPAQADPDHPLKLEGLSNLWSAFSAPLRASALYHVSCVLIESRTPVRSALPVLTLGGRTSQLRSPTITRISRLAGGAGTARDLTGSIDPGAWIAIEGSALAADLMRIRLGDRILAVVPANASNARVDVQLPTDIRAGLTLLQIEHLFTPEGGGANRLWEMSNAWPLVVNPQLAGHVVNGAQASGRFSGTVAATMSHPVGADQVAALLFNPIAGSITDAFSVRCRSRATDGMNVIADLSDIPADNYLIRVEIGGAASALTMGAMGFDGPVADLAP</sequence>
<dbReference type="EMBL" id="FWFX01000010">
    <property type="protein sequence ID" value="SLN59945.1"/>
    <property type="molecule type" value="Genomic_DNA"/>
</dbReference>
<feature type="domain" description="Pvc16 N-terminal" evidence="1">
    <location>
        <begin position="10"/>
        <end position="217"/>
    </location>
</feature>
<dbReference type="InterPro" id="IPR025351">
    <property type="entry name" value="Pvc16_N"/>
</dbReference>
<organism evidence="2 3">
    <name type="scientific">Roseovarius albus</name>
    <dbReference type="NCBI Taxonomy" id="1247867"/>
    <lineage>
        <taxon>Bacteria</taxon>
        <taxon>Pseudomonadati</taxon>
        <taxon>Pseudomonadota</taxon>
        <taxon>Alphaproteobacteria</taxon>
        <taxon>Rhodobacterales</taxon>
        <taxon>Roseobacteraceae</taxon>
        <taxon>Roseovarius</taxon>
    </lineage>
</organism>
<dbReference type="RefSeq" id="WP_085806742.1">
    <property type="nucleotide sequence ID" value="NZ_FWFX01000010.1"/>
</dbReference>
<evidence type="ECO:0000313" key="2">
    <source>
        <dbReference type="EMBL" id="SLN59945.1"/>
    </source>
</evidence>
<evidence type="ECO:0000313" key="3">
    <source>
        <dbReference type="Proteomes" id="UP000193061"/>
    </source>
</evidence>
<accession>A0A1X6ZS53</accession>
<evidence type="ECO:0000259" key="1">
    <source>
        <dbReference type="Pfam" id="PF14065"/>
    </source>
</evidence>